<evidence type="ECO:0000313" key="5">
    <source>
        <dbReference type="Proteomes" id="UP000598227"/>
    </source>
</evidence>
<keyword evidence="1" id="KW-0808">Transferase</keyword>
<evidence type="ECO:0000259" key="3">
    <source>
        <dbReference type="PROSITE" id="PS51186"/>
    </source>
</evidence>
<dbReference type="InterPro" id="IPR000182">
    <property type="entry name" value="GNAT_dom"/>
</dbReference>
<reference evidence="4 5" key="1">
    <citation type="submission" date="2020-09" db="EMBL/GenBank/DDBJ databases">
        <title>Draft Genome Sequence of Aminobacter carboxidus type strain DSM 1086, a soil Gram-negative carboxydobacterium.</title>
        <authorList>
            <person name="Turrini P."/>
            <person name="Tescari M."/>
            <person name="Artuso I."/>
            <person name="Lugli G.A."/>
            <person name="Frangipani E."/>
            <person name="Ventura M."/>
            <person name="Visca P."/>
        </authorList>
    </citation>
    <scope>NUCLEOTIDE SEQUENCE [LARGE SCALE GENOMIC DNA]</scope>
    <source>
        <strain evidence="4 5">DSM 1086</strain>
    </source>
</reference>
<dbReference type="PANTHER" id="PTHR43800">
    <property type="entry name" value="PEPTIDYL-LYSINE N-ACETYLTRANSFERASE YJAB"/>
    <property type="match status" value="1"/>
</dbReference>
<comment type="caution">
    <text evidence="4">The sequence shown here is derived from an EMBL/GenBank/DDBJ whole genome shotgun (WGS) entry which is preliminary data.</text>
</comment>
<dbReference type="CDD" id="cd04301">
    <property type="entry name" value="NAT_SF"/>
    <property type="match status" value="1"/>
</dbReference>
<dbReference type="PANTHER" id="PTHR43800:SF1">
    <property type="entry name" value="PEPTIDYL-LYSINE N-ACETYLTRANSFERASE YJAB"/>
    <property type="match status" value="1"/>
</dbReference>
<gene>
    <name evidence="4" type="ORF">IHE39_08770</name>
</gene>
<sequence length="158" mass="17669">MPDVVLRPAKASDAADIARILRAALAAFDWMPQMHTPDEDLRFVRHVLLAKQHVTVATVEGKIVGFVAVRNEWIEQLYLDPAWNGRGIGNRLLRHVTVGMTHVKLFCFQANKGARRFYEREGFVAEAFGEGSANEEGLPDMLYVRHNMPAAEANSLQG</sequence>
<dbReference type="PROSITE" id="PS51186">
    <property type="entry name" value="GNAT"/>
    <property type="match status" value="1"/>
</dbReference>
<dbReference type="Gene3D" id="3.40.630.30">
    <property type="match status" value="1"/>
</dbReference>
<protein>
    <submittedName>
        <fullName evidence="4">GNAT family N-acetyltransferase</fullName>
    </submittedName>
</protein>
<name>A0ABR9GL18_9HYPH</name>
<dbReference type="Proteomes" id="UP000598227">
    <property type="component" value="Unassembled WGS sequence"/>
</dbReference>
<dbReference type="InterPro" id="IPR016181">
    <property type="entry name" value="Acyl_CoA_acyltransferase"/>
</dbReference>
<evidence type="ECO:0000256" key="1">
    <source>
        <dbReference type="ARBA" id="ARBA00022679"/>
    </source>
</evidence>
<feature type="domain" description="N-acetyltransferase" evidence="3">
    <location>
        <begin position="4"/>
        <end position="149"/>
    </location>
</feature>
<dbReference type="SUPFAM" id="SSF55729">
    <property type="entry name" value="Acyl-CoA N-acyltransferases (Nat)"/>
    <property type="match status" value="1"/>
</dbReference>
<keyword evidence="2" id="KW-0012">Acyltransferase</keyword>
<proteinExistence type="predicted"/>
<evidence type="ECO:0000313" key="4">
    <source>
        <dbReference type="EMBL" id="MBE1204377.1"/>
    </source>
</evidence>
<evidence type="ECO:0000256" key="2">
    <source>
        <dbReference type="ARBA" id="ARBA00023315"/>
    </source>
</evidence>
<dbReference type="Pfam" id="PF13508">
    <property type="entry name" value="Acetyltransf_7"/>
    <property type="match status" value="1"/>
</dbReference>
<dbReference type="EMBL" id="JACZEP010000002">
    <property type="protein sequence ID" value="MBE1204377.1"/>
    <property type="molecule type" value="Genomic_DNA"/>
</dbReference>
<accession>A0ABR9GL18</accession>
<keyword evidence="5" id="KW-1185">Reference proteome</keyword>
<dbReference type="RefSeq" id="WP_192566211.1">
    <property type="nucleotide sequence ID" value="NZ_JACZEP010000002.1"/>
</dbReference>
<organism evidence="4 5">
    <name type="scientific">Aminobacter carboxidus</name>
    <dbReference type="NCBI Taxonomy" id="376165"/>
    <lineage>
        <taxon>Bacteria</taxon>
        <taxon>Pseudomonadati</taxon>
        <taxon>Pseudomonadota</taxon>
        <taxon>Alphaproteobacteria</taxon>
        <taxon>Hyphomicrobiales</taxon>
        <taxon>Phyllobacteriaceae</taxon>
        <taxon>Aminobacter</taxon>
    </lineage>
</organism>